<dbReference type="InterPro" id="IPR013324">
    <property type="entry name" value="RNA_pol_sigma_r3/r4-like"/>
</dbReference>
<evidence type="ECO:0000256" key="1">
    <source>
        <dbReference type="ARBA" id="ARBA00023015"/>
    </source>
</evidence>
<evidence type="ECO:0000313" key="5">
    <source>
        <dbReference type="Proteomes" id="UP001596312"/>
    </source>
</evidence>
<dbReference type="Gene3D" id="1.10.10.10">
    <property type="entry name" value="Winged helix-like DNA-binding domain superfamily/Winged helix DNA-binding domain"/>
    <property type="match status" value="1"/>
</dbReference>
<gene>
    <name evidence="4" type="ORF">ACFQGH_16540</name>
</gene>
<dbReference type="Proteomes" id="UP001596312">
    <property type="component" value="Unassembled WGS sequence"/>
</dbReference>
<name>A0ABD5VB58_9EURY</name>
<dbReference type="Pfam" id="PF04967">
    <property type="entry name" value="HTH_10"/>
    <property type="match status" value="1"/>
</dbReference>
<dbReference type="InterPro" id="IPR036388">
    <property type="entry name" value="WH-like_DNA-bd_sf"/>
</dbReference>
<dbReference type="AlphaFoldDB" id="A0ABD5VB58"/>
<dbReference type="EMBL" id="JBHSXQ010000006">
    <property type="protein sequence ID" value="MFC6906802.1"/>
    <property type="molecule type" value="Genomic_DNA"/>
</dbReference>
<evidence type="ECO:0000259" key="3">
    <source>
        <dbReference type="Pfam" id="PF04967"/>
    </source>
</evidence>
<dbReference type="InterPro" id="IPR007050">
    <property type="entry name" value="HTH_bacterioopsin"/>
</dbReference>
<proteinExistence type="predicted"/>
<keyword evidence="5" id="KW-1185">Reference proteome</keyword>
<feature type="domain" description="HTH bat-type" evidence="3">
    <location>
        <begin position="168"/>
        <end position="218"/>
    </location>
</feature>
<dbReference type="RefSeq" id="WP_340605387.1">
    <property type="nucleotide sequence ID" value="NZ_JBBMXV010000006.1"/>
</dbReference>
<reference evidence="4 5" key="1">
    <citation type="journal article" date="2019" name="Int. J. Syst. Evol. Microbiol.">
        <title>The Global Catalogue of Microorganisms (GCM) 10K type strain sequencing project: providing services to taxonomists for standard genome sequencing and annotation.</title>
        <authorList>
            <consortium name="The Broad Institute Genomics Platform"/>
            <consortium name="The Broad Institute Genome Sequencing Center for Infectious Disease"/>
            <person name="Wu L."/>
            <person name="Ma J."/>
        </authorList>
    </citation>
    <scope>NUCLEOTIDE SEQUENCE [LARGE SCALE GENOMIC DNA]</scope>
    <source>
        <strain evidence="4 5">CGMCC 1.3240</strain>
    </source>
</reference>
<keyword evidence="1" id="KW-0805">Transcription regulation</keyword>
<comment type="caution">
    <text evidence="4">The sequence shown here is derived from an EMBL/GenBank/DDBJ whole genome shotgun (WGS) entry which is preliminary data.</text>
</comment>
<sequence>MLTARVSVQYDGDWTAEVAKHDVFGEFIASTFRNNRYVGMLAIESQDCDAVRKIISSHDTVETIDLVEQYETSERRCAATMLLRGRLNEVTPLQALMYDGYLPLGPTQLVNGRECFDLLLDDRNELSKAIDLLSDFGSVRVERITQDFRREIIPSRSEWQELLSSIPPRQRKILNTAAERGYFEIPRQVTLEEIAQEMDITKTTASNHLRKVEKQLIEFVLPYINLAVRNER</sequence>
<evidence type="ECO:0000256" key="2">
    <source>
        <dbReference type="ARBA" id="ARBA00023163"/>
    </source>
</evidence>
<organism evidence="4 5">
    <name type="scientific">Halalkalicoccus tibetensis</name>
    <dbReference type="NCBI Taxonomy" id="175632"/>
    <lineage>
        <taxon>Archaea</taxon>
        <taxon>Methanobacteriati</taxon>
        <taxon>Methanobacteriota</taxon>
        <taxon>Stenosarchaea group</taxon>
        <taxon>Halobacteria</taxon>
        <taxon>Halobacteriales</taxon>
        <taxon>Halococcaceae</taxon>
        <taxon>Halalkalicoccus</taxon>
    </lineage>
</organism>
<evidence type="ECO:0000313" key="4">
    <source>
        <dbReference type="EMBL" id="MFC6906802.1"/>
    </source>
</evidence>
<dbReference type="PANTHER" id="PTHR34236">
    <property type="entry name" value="DIMETHYL SULFOXIDE REDUCTASE TRANSCRIPTIONAL ACTIVATOR"/>
    <property type="match status" value="1"/>
</dbReference>
<keyword evidence="2" id="KW-0804">Transcription</keyword>
<protein>
    <submittedName>
        <fullName evidence="4">Helix-turn-helix domain-containing protein</fullName>
    </submittedName>
</protein>
<accession>A0ABD5VB58</accession>
<dbReference type="SUPFAM" id="SSF88659">
    <property type="entry name" value="Sigma3 and sigma4 domains of RNA polymerase sigma factors"/>
    <property type="match status" value="1"/>
</dbReference>
<dbReference type="PANTHER" id="PTHR34236:SF1">
    <property type="entry name" value="DIMETHYL SULFOXIDE REDUCTASE TRANSCRIPTIONAL ACTIVATOR"/>
    <property type="match status" value="1"/>
</dbReference>